<organism evidence="2 3">
    <name type="scientific">Opisthorchis viverrini</name>
    <name type="common">Southeast Asian liver fluke</name>
    <dbReference type="NCBI Taxonomy" id="6198"/>
    <lineage>
        <taxon>Eukaryota</taxon>
        <taxon>Metazoa</taxon>
        <taxon>Spiralia</taxon>
        <taxon>Lophotrochozoa</taxon>
        <taxon>Platyhelminthes</taxon>
        <taxon>Trematoda</taxon>
        <taxon>Digenea</taxon>
        <taxon>Opisthorchiida</taxon>
        <taxon>Opisthorchiata</taxon>
        <taxon>Opisthorchiidae</taxon>
        <taxon>Opisthorchis</taxon>
    </lineage>
</organism>
<dbReference type="RefSeq" id="XP_009176841.1">
    <property type="nucleotide sequence ID" value="XM_009178577.1"/>
</dbReference>
<reference evidence="2 3" key="1">
    <citation type="submission" date="2013-11" db="EMBL/GenBank/DDBJ databases">
        <title>Opisthorchis viverrini - life in the bile duct.</title>
        <authorList>
            <person name="Young N.D."/>
            <person name="Nagarajan N."/>
            <person name="Lin S.J."/>
            <person name="Korhonen P.K."/>
            <person name="Jex A.R."/>
            <person name="Hall R.S."/>
            <person name="Safavi-Hemami H."/>
            <person name="Kaewkong W."/>
            <person name="Bertrand D."/>
            <person name="Gao S."/>
            <person name="Seet Q."/>
            <person name="Wongkham S."/>
            <person name="Teh B.T."/>
            <person name="Wongkham C."/>
            <person name="Intapan P.M."/>
            <person name="Maleewong W."/>
            <person name="Yang X."/>
            <person name="Hu M."/>
            <person name="Wang Z."/>
            <person name="Hofmann A."/>
            <person name="Sternberg P.W."/>
            <person name="Tan P."/>
            <person name="Wang J."/>
            <person name="Gasser R.B."/>
        </authorList>
    </citation>
    <scope>NUCLEOTIDE SEQUENCE [LARGE SCALE GENOMIC DNA]</scope>
</reference>
<keyword evidence="3" id="KW-1185">Reference proteome</keyword>
<dbReference type="KEGG" id="ovi:T265_11809"/>
<evidence type="ECO:0000313" key="3">
    <source>
        <dbReference type="Proteomes" id="UP000054324"/>
    </source>
</evidence>
<gene>
    <name evidence="2" type="ORF">T265_11809</name>
</gene>
<proteinExistence type="predicted"/>
<protein>
    <submittedName>
        <fullName evidence="2">Uncharacterized protein</fullName>
    </submittedName>
</protein>
<evidence type="ECO:0000256" key="1">
    <source>
        <dbReference type="SAM" id="MobiDB-lite"/>
    </source>
</evidence>
<feature type="region of interest" description="Disordered" evidence="1">
    <location>
        <begin position="52"/>
        <end position="73"/>
    </location>
</feature>
<sequence length="94" mass="10245">MAQDMSDAEVRGRLSHRIERDIDIMLQSLTAVCQRLIDLKYDTATMVQSPTTSNSSVYAINSNTPSVGKSPIEKRADPRVYGLAMSSISVIIAG</sequence>
<dbReference type="EMBL" id="KL597216">
    <property type="protein sequence ID" value="KER19418.1"/>
    <property type="molecule type" value="Genomic_DNA"/>
</dbReference>
<name>A0A074YXM5_OPIVI</name>
<dbReference type="CTD" id="20325977"/>
<feature type="compositionally biased region" description="Polar residues" evidence="1">
    <location>
        <begin position="52"/>
        <end position="67"/>
    </location>
</feature>
<dbReference type="Proteomes" id="UP000054324">
    <property type="component" value="Unassembled WGS sequence"/>
</dbReference>
<dbReference type="AlphaFoldDB" id="A0A074YXM5"/>
<dbReference type="GeneID" id="20325977"/>
<accession>A0A074YXM5</accession>
<evidence type="ECO:0000313" key="2">
    <source>
        <dbReference type="EMBL" id="KER19418.1"/>
    </source>
</evidence>